<organism evidence="1 2">
    <name type="scientific">Candidatus Syntrophosphaera thermopropionivorans</name>
    <dbReference type="NCBI Taxonomy" id="2593015"/>
    <lineage>
        <taxon>Bacteria</taxon>
        <taxon>Pseudomonadati</taxon>
        <taxon>Candidatus Cloacimonadota</taxon>
        <taxon>Candidatus Cloacimonadia</taxon>
        <taxon>Candidatus Cloacimonadales</taxon>
        <taxon>Candidatus Cloacimonadaceae</taxon>
        <taxon>Candidatus Syntrophosphaera</taxon>
    </lineage>
</organism>
<comment type="caution">
    <text evidence="1">The sequence shown here is derived from an EMBL/GenBank/DDBJ whole genome shotgun (WGS) entry which is preliminary data.</text>
</comment>
<keyword evidence="2" id="KW-1185">Reference proteome</keyword>
<sequence length="351" mass="39359">MIALIMAGGSGTRFWPLSRASLPKQYLRILGDKSMLQLTFERMETLVPPEKVYVVTSSSQAILVKEHLPELPPENIIIEPFGMNTAPCIALSVEYLSALYNEKETMVVLPVDHIIKDTDAFIAALKKAETAAQKGMLITFGIVPDYPATGYGYIEKGEELEEGIFSVKQFKEKPELDTAKEFLRQGTFFWNSGIFCWTLSSIHKALKEFLPETLTLAEEVLQLKQSFASEEAIAAVYRKMSRIPIDIGVMEKARFRAVIPVSFGWSDVGSWKALADISPKDENQNTFKVDGFALNARDDYVYSDKFVALIGVDGLCIIETDDALLVTSKEQSEKVKEVVEYLQHKHKDNLL</sequence>
<gene>
    <name evidence="1" type="ORF">E0946_03160</name>
</gene>
<dbReference type="EMBL" id="SMOG01000006">
    <property type="protein sequence ID" value="TDF73373.1"/>
    <property type="molecule type" value="Genomic_DNA"/>
</dbReference>
<proteinExistence type="predicted"/>
<name>A0AC61QJL3_9BACT</name>
<evidence type="ECO:0000313" key="2">
    <source>
        <dbReference type="Proteomes" id="UP000294588"/>
    </source>
</evidence>
<evidence type="ECO:0000313" key="1">
    <source>
        <dbReference type="EMBL" id="TDF73373.1"/>
    </source>
</evidence>
<keyword evidence="1" id="KW-0808">Transferase</keyword>
<accession>A0AC61QJL3</accession>
<protein>
    <submittedName>
        <fullName evidence="1">Mannose-1-phosphate guanylyltransferase</fullName>
    </submittedName>
</protein>
<reference evidence="1" key="1">
    <citation type="submission" date="2019-03" db="EMBL/GenBank/DDBJ databases">
        <title>Candidatus Syntrophosphaera thermopropionivorans: a novel player in syntrophic propionate oxidation during anaerobic digestion.</title>
        <authorList>
            <person name="Dyksma S."/>
        </authorList>
    </citation>
    <scope>NUCLEOTIDE SEQUENCE</scope>
    <source>
        <strain evidence="1">W5</strain>
    </source>
</reference>
<dbReference type="Proteomes" id="UP000294588">
    <property type="component" value="Unassembled WGS sequence"/>
</dbReference>
<keyword evidence="1" id="KW-0548">Nucleotidyltransferase</keyword>